<evidence type="ECO:0000313" key="3">
    <source>
        <dbReference type="Proteomes" id="UP000054308"/>
    </source>
</evidence>
<dbReference type="GO" id="GO:0061343">
    <property type="term" value="P:cell adhesion involved in heart morphogenesis"/>
    <property type="evidence" value="ECO:0007669"/>
    <property type="project" value="TreeGrafter"/>
</dbReference>
<organism evidence="2 3">
    <name type="scientific">Calypte anna</name>
    <name type="common">Anna's hummingbird</name>
    <name type="synonym">Archilochus anna</name>
    <dbReference type="NCBI Taxonomy" id="9244"/>
    <lineage>
        <taxon>Eukaryota</taxon>
        <taxon>Metazoa</taxon>
        <taxon>Chordata</taxon>
        <taxon>Craniata</taxon>
        <taxon>Vertebrata</taxon>
        <taxon>Euteleostomi</taxon>
        <taxon>Archelosauria</taxon>
        <taxon>Archosauria</taxon>
        <taxon>Dinosauria</taxon>
        <taxon>Saurischia</taxon>
        <taxon>Theropoda</taxon>
        <taxon>Coelurosauria</taxon>
        <taxon>Aves</taxon>
        <taxon>Neognathae</taxon>
        <taxon>Neoaves</taxon>
        <taxon>Strisores</taxon>
        <taxon>Apodiformes</taxon>
        <taxon>Trochilidae</taxon>
        <taxon>Calypte</taxon>
    </lineage>
</organism>
<feature type="compositionally biased region" description="Basic and acidic residues" evidence="1">
    <location>
        <begin position="172"/>
        <end position="191"/>
    </location>
</feature>
<name>A0A091IH09_CALAN</name>
<dbReference type="PANTHER" id="PTHR33395">
    <property type="entry name" value="TRANSCRIPTASE, PUTATIVE-RELATED-RELATED"/>
    <property type="match status" value="1"/>
</dbReference>
<evidence type="ECO:0000256" key="1">
    <source>
        <dbReference type="SAM" id="MobiDB-lite"/>
    </source>
</evidence>
<dbReference type="Proteomes" id="UP000054308">
    <property type="component" value="Unassembled WGS sequence"/>
</dbReference>
<feature type="region of interest" description="Disordered" evidence="1">
    <location>
        <begin position="169"/>
        <end position="200"/>
    </location>
</feature>
<dbReference type="AlphaFoldDB" id="A0A091IH09"/>
<proteinExistence type="predicted"/>
<accession>A0A091IH09</accession>
<dbReference type="GO" id="GO:0031012">
    <property type="term" value="C:extracellular matrix"/>
    <property type="evidence" value="ECO:0007669"/>
    <property type="project" value="TreeGrafter"/>
</dbReference>
<protein>
    <submittedName>
        <fullName evidence="2">Uncharacterized protein</fullName>
    </submittedName>
</protein>
<keyword evidence="3" id="KW-1185">Reference proteome</keyword>
<dbReference type="GO" id="GO:0007508">
    <property type="term" value="P:larval heart development"/>
    <property type="evidence" value="ECO:0007669"/>
    <property type="project" value="TreeGrafter"/>
</dbReference>
<gene>
    <name evidence="2" type="ORF">N300_15283</name>
</gene>
<sequence length="200" mass="23308">LDFKRANFGLFKDLLGRVEWDKNMDGKGAQEIWSIFKDHLLHAQDQCVPMKRKVGKSVRRPKWMKKKLLDTLLCKNKIYRGWKQGQIPWEKYREIVREARDQVRKAKAQKEFDLARGVKGNRKKISSYVMDKRKTRENVGPLQKETGELVTQDVEKAEVLSDNFASVFTGKDPGHSLHVTEAKGKDWEKENPPTVDEEQV</sequence>
<feature type="non-terminal residue" evidence="2">
    <location>
        <position position="200"/>
    </location>
</feature>
<dbReference type="PANTHER" id="PTHR33395:SF22">
    <property type="entry name" value="REVERSE TRANSCRIPTASE DOMAIN-CONTAINING PROTEIN"/>
    <property type="match status" value="1"/>
</dbReference>
<dbReference type="STRING" id="9244.A0A091IH09"/>
<evidence type="ECO:0000313" key="2">
    <source>
        <dbReference type="EMBL" id="KFP07547.1"/>
    </source>
</evidence>
<feature type="non-terminal residue" evidence="2">
    <location>
        <position position="1"/>
    </location>
</feature>
<reference evidence="2 3" key="1">
    <citation type="submission" date="2014-04" db="EMBL/GenBank/DDBJ databases">
        <title>Genome evolution of avian class.</title>
        <authorList>
            <person name="Zhang G."/>
            <person name="Li C."/>
        </authorList>
    </citation>
    <scope>NUCLEOTIDE SEQUENCE [LARGE SCALE GENOMIC DNA]</scope>
    <source>
        <strain evidence="2">BGI_N300</strain>
    </source>
</reference>
<dbReference type="EMBL" id="KL218706">
    <property type="protein sequence ID" value="KFP07547.1"/>
    <property type="molecule type" value="Genomic_DNA"/>
</dbReference>